<evidence type="ECO:0000256" key="1">
    <source>
        <dbReference type="SAM" id="MobiDB-lite"/>
    </source>
</evidence>
<name>A0A6J4SD15_9ACTN</name>
<sequence>DARLAGPLVSAGGLPPRPRRLPRRPAAERV</sequence>
<reference evidence="2" key="1">
    <citation type="submission" date="2020-02" db="EMBL/GenBank/DDBJ databases">
        <authorList>
            <person name="Meier V. D."/>
        </authorList>
    </citation>
    <scope>NUCLEOTIDE SEQUENCE</scope>
    <source>
        <strain evidence="2">AVDCRST_MAG65</strain>
    </source>
</reference>
<protein>
    <submittedName>
        <fullName evidence="2">Uncharacterized protein</fullName>
    </submittedName>
</protein>
<feature type="region of interest" description="Disordered" evidence="1">
    <location>
        <begin position="1"/>
        <end position="30"/>
    </location>
</feature>
<accession>A0A6J4SD15</accession>
<dbReference type="AlphaFoldDB" id="A0A6J4SD15"/>
<feature type="non-terminal residue" evidence="2">
    <location>
        <position position="1"/>
    </location>
</feature>
<feature type="non-terminal residue" evidence="2">
    <location>
        <position position="30"/>
    </location>
</feature>
<proteinExistence type="predicted"/>
<gene>
    <name evidence="2" type="ORF">AVDCRST_MAG65-2316</name>
</gene>
<evidence type="ECO:0000313" key="2">
    <source>
        <dbReference type="EMBL" id="CAA9496076.1"/>
    </source>
</evidence>
<dbReference type="EMBL" id="CADCVL010000385">
    <property type="protein sequence ID" value="CAA9496076.1"/>
    <property type="molecule type" value="Genomic_DNA"/>
</dbReference>
<organism evidence="2">
    <name type="scientific">uncultured Solirubrobacteraceae bacterium</name>
    <dbReference type="NCBI Taxonomy" id="1162706"/>
    <lineage>
        <taxon>Bacteria</taxon>
        <taxon>Bacillati</taxon>
        <taxon>Actinomycetota</taxon>
        <taxon>Thermoleophilia</taxon>
        <taxon>Solirubrobacterales</taxon>
        <taxon>Solirubrobacteraceae</taxon>
        <taxon>environmental samples</taxon>
    </lineage>
</organism>